<dbReference type="SUPFAM" id="SSF48726">
    <property type="entry name" value="Immunoglobulin"/>
    <property type="match status" value="1"/>
</dbReference>
<name>A0A4W3GGQ9_CALMI</name>
<dbReference type="Proteomes" id="UP000314986">
    <property type="component" value="Unassembled WGS sequence"/>
</dbReference>
<evidence type="ECO:0000313" key="7">
    <source>
        <dbReference type="Proteomes" id="UP000314986"/>
    </source>
</evidence>
<evidence type="ECO:0000259" key="5">
    <source>
        <dbReference type="PROSITE" id="PS50835"/>
    </source>
</evidence>
<reference evidence="6" key="4">
    <citation type="submission" date="2025-08" db="UniProtKB">
        <authorList>
            <consortium name="Ensembl"/>
        </authorList>
    </citation>
    <scope>IDENTIFICATION</scope>
</reference>
<reference evidence="6" key="5">
    <citation type="submission" date="2025-09" db="UniProtKB">
        <authorList>
            <consortium name="Ensembl"/>
        </authorList>
    </citation>
    <scope>IDENTIFICATION</scope>
</reference>
<reference evidence="7" key="3">
    <citation type="journal article" date="2014" name="Nature">
        <title>Elephant shark genome provides unique insights into gnathostome evolution.</title>
        <authorList>
            <consortium name="International Elephant Shark Genome Sequencing Consortium"/>
            <person name="Venkatesh B."/>
            <person name="Lee A.P."/>
            <person name="Ravi V."/>
            <person name="Maurya A.K."/>
            <person name="Lian M.M."/>
            <person name="Swann J.B."/>
            <person name="Ohta Y."/>
            <person name="Flajnik M.F."/>
            <person name="Sutoh Y."/>
            <person name="Kasahara M."/>
            <person name="Hoon S."/>
            <person name="Gangu V."/>
            <person name="Roy S.W."/>
            <person name="Irimia M."/>
            <person name="Korzh V."/>
            <person name="Kondrychyn I."/>
            <person name="Lim Z.W."/>
            <person name="Tay B.H."/>
            <person name="Tohari S."/>
            <person name="Kong K.W."/>
            <person name="Ho S."/>
            <person name="Lorente-Galdos B."/>
            <person name="Quilez J."/>
            <person name="Marques-Bonet T."/>
            <person name="Raney B.J."/>
            <person name="Ingham P.W."/>
            <person name="Tay A."/>
            <person name="Hillier L.W."/>
            <person name="Minx P."/>
            <person name="Boehm T."/>
            <person name="Wilson R.K."/>
            <person name="Brenner S."/>
            <person name="Warren W.C."/>
        </authorList>
    </citation>
    <scope>NUCLEOTIDE SEQUENCE [LARGE SCALE GENOMIC DNA]</scope>
</reference>
<dbReference type="PANTHER" id="PTHR24100">
    <property type="entry name" value="BUTYROPHILIN"/>
    <property type="match status" value="1"/>
</dbReference>
<evidence type="ECO:0000313" key="6">
    <source>
        <dbReference type="Ensembl" id="ENSCMIP00000002137.1"/>
    </source>
</evidence>
<dbReference type="GO" id="GO:0009897">
    <property type="term" value="C:external side of plasma membrane"/>
    <property type="evidence" value="ECO:0007669"/>
    <property type="project" value="TreeGrafter"/>
</dbReference>
<feature type="transmembrane region" description="Helical" evidence="4">
    <location>
        <begin position="128"/>
        <end position="153"/>
    </location>
</feature>
<dbReference type="GO" id="GO:0005102">
    <property type="term" value="F:signaling receptor binding"/>
    <property type="evidence" value="ECO:0007669"/>
    <property type="project" value="TreeGrafter"/>
</dbReference>
<accession>A0A4W3GGQ9</accession>
<dbReference type="PROSITE" id="PS50835">
    <property type="entry name" value="IG_LIKE"/>
    <property type="match status" value="1"/>
</dbReference>
<evidence type="ECO:0000256" key="2">
    <source>
        <dbReference type="ARBA" id="ARBA00023136"/>
    </source>
</evidence>
<reference evidence="7" key="1">
    <citation type="journal article" date="2006" name="Science">
        <title>Ancient noncoding elements conserved in the human genome.</title>
        <authorList>
            <person name="Venkatesh B."/>
            <person name="Kirkness E.F."/>
            <person name="Loh Y.H."/>
            <person name="Halpern A.L."/>
            <person name="Lee A.P."/>
            <person name="Johnson J."/>
            <person name="Dandona N."/>
            <person name="Viswanathan L.D."/>
            <person name="Tay A."/>
            <person name="Venter J.C."/>
            <person name="Strausberg R.L."/>
            <person name="Brenner S."/>
        </authorList>
    </citation>
    <scope>NUCLEOTIDE SEQUENCE [LARGE SCALE GENOMIC DNA]</scope>
</reference>
<keyword evidence="4" id="KW-0812">Transmembrane</keyword>
<dbReference type="PANTHER" id="PTHR24100:SF0">
    <property type="entry name" value="V-SET DOMAIN-CONTAINING T-CELL ACTIVATION INHIBITOR 1"/>
    <property type="match status" value="1"/>
</dbReference>
<evidence type="ECO:0000256" key="1">
    <source>
        <dbReference type="ARBA" id="ARBA00004370"/>
    </source>
</evidence>
<dbReference type="InterPro" id="IPR050504">
    <property type="entry name" value="IgSF_BTN/MOG"/>
</dbReference>
<sequence>YECYCTVFTSRTPRLILLRCVSPLVISTTDILWTIKETSTVFLTREHLTITWNKMGSKGFVYRIRNNKHLQEEQDPTYANRTEVSPSINNGTLQASLNLQNAFFHDEGIYICSFSTLERQAKDEGRKVMLNASHSVLFIIIILAFDIALFMSFRHLKVLYRTYCKVN</sequence>
<dbReference type="GO" id="GO:0001817">
    <property type="term" value="P:regulation of cytokine production"/>
    <property type="evidence" value="ECO:0007669"/>
    <property type="project" value="TreeGrafter"/>
</dbReference>
<dbReference type="Gene3D" id="2.60.40.10">
    <property type="entry name" value="Immunoglobulins"/>
    <property type="match status" value="1"/>
</dbReference>
<keyword evidence="7" id="KW-1185">Reference proteome</keyword>
<dbReference type="InterPro" id="IPR007110">
    <property type="entry name" value="Ig-like_dom"/>
</dbReference>
<feature type="domain" description="Ig-like" evidence="5">
    <location>
        <begin position="13"/>
        <end position="129"/>
    </location>
</feature>
<dbReference type="AlphaFoldDB" id="A0A4W3GGQ9"/>
<dbReference type="GO" id="GO:0050852">
    <property type="term" value="P:T cell receptor signaling pathway"/>
    <property type="evidence" value="ECO:0007669"/>
    <property type="project" value="TreeGrafter"/>
</dbReference>
<evidence type="ECO:0000256" key="3">
    <source>
        <dbReference type="ARBA" id="ARBA00023319"/>
    </source>
</evidence>
<comment type="subcellular location">
    <subcellularLocation>
        <location evidence="1">Membrane</location>
    </subcellularLocation>
</comment>
<keyword evidence="4" id="KW-1133">Transmembrane helix</keyword>
<proteinExistence type="predicted"/>
<evidence type="ECO:0000256" key="4">
    <source>
        <dbReference type="SAM" id="Phobius"/>
    </source>
</evidence>
<protein>
    <recommendedName>
        <fullName evidence="5">Ig-like domain-containing protein</fullName>
    </recommendedName>
</protein>
<dbReference type="Ensembl" id="ENSCMIT00000002218.1">
    <property type="protein sequence ID" value="ENSCMIP00000002137.1"/>
    <property type="gene ID" value="ENSCMIG00000001297.1"/>
</dbReference>
<keyword evidence="2 4" id="KW-0472">Membrane</keyword>
<keyword evidence="3" id="KW-0393">Immunoglobulin domain</keyword>
<dbReference type="InterPro" id="IPR013783">
    <property type="entry name" value="Ig-like_fold"/>
</dbReference>
<organism evidence="6 7">
    <name type="scientific">Callorhinchus milii</name>
    <name type="common">Ghost shark</name>
    <dbReference type="NCBI Taxonomy" id="7868"/>
    <lineage>
        <taxon>Eukaryota</taxon>
        <taxon>Metazoa</taxon>
        <taxon>Chordata</taxon>
        <taxon>Craniata</taxon>
        <taxon>Vertebrata</taxon>
        <taxon>Chondrichthyes</taxon>
        <taxon>Holocephali</taxon>
        <taxon>Chimaeriformes</taxon>
        <taxon>Callorhinchidae</taxon>
        <taxon>Callorhinchus</taxon>
    </lineage>
</organism>
<reference evidence="7" key="2">
    <citation type="journal article" date="2007" name="PLoS Biol.">
        <title>Survey sequencing and comparative analysis of the elephant shark (Callorhinchus milii) genome.</title>
        <authorList>
            <person name="Venkatesh B."/>
            <person name="Kirkness E.F."/>
            <person name="Loh Y.H."/>
            <person name="Halpern A.L."/>
            <person name="Lee A.P."/>
            <person name="Johnson J."/>
            <person name="Dandona N."/>
            <person name="Viswanathan L.D."/>
            <person name="Tay A."/>
            <person name="Venter J.C."/>
            <person name="Strausberg R.L."/>
            <person name="Brenner S."/>
        </authorList>
    </citation>
    <scope>NUCLEOTIDE SEQUENCE [LARGE SCALE GENOMIC DNA]</scope>
</reference>
<dbReference type="InterPro" id="IPR036179">
    <property type="entry name" value="Ig-like_dom_sf"/>
</dbReference>
<dbReference type="InParanoid" id="A0A4W3GGQ9"/>